<reference evidence="1 2" key="1">
    <citation type="journal article" date="2015" name="Genome Biol. Evol.">
        <title>Comparative Genomics of a Bacterivorous Green Alga Reveals Evolutionary Causalities and Consequences of Phago-Mixotrophic Mode of Nutrition.</title>
        <authorList>
            <person name="Burns J.A."/>
            <person name="Paasch A."/>
            <person name="Narechania A."/>
            <person name="Kim E."/>
        </authorList>
    </citation>
    <scope>NUCLEOTIDE SEQUENCE [LARGE SCALE GENOMIC DNA]</scope>
    <source>
        <strain evidence="1 2">PLY_AMNH</strain>
    </source>
</reference>
<sequence length="101" mass="11552">MGDLPDRVEWGDQEVLSKAMSMEEVQKREDVTQLIRTQVKVDSRLDWGLELVIMTVPHEVKRLANEVDWKKIKHGWDPWAGTGVIGNVMLLELGLTCLKVI</sequence>
<evidence type="ECO:0000313" key="2">
    <source>
        <dbReference type="Proteomes" id="UP001190700"/>
    </source>
</evidence>
<dbReference type="EMBL" id="LGRX02025566">
    <property type="protein sequence ID" value="KAK3252192.1"/>
    <property type="molecule type" value="Genomic_DNA"/>
</dbReference>
<organism evidence="1 2">
    <name type="scientific">Cymbomonas tetramitiformis</name>
    <dbReference type="NCBI Taxonomy" id="36881"/>
    <lineage>
        <taxon>Eukaryota</taxon>
        <taxon>Viridiplantae</taxon>
        <taxon>Chlorophyta</taxon>
        <taxon>Pyramimonadophyceae</taxon>
        <taxon>Pyramimonadales</taxon>
        <taxon>Pyramimonadaceae</taxon>
        <taxon>Cymbomonas</taxon>
    </lineage>
</organism>
<dbReference type="Proteomes" id="UP001190700">
    <property type="component" value="Unassembled WGS sequence"/>
</dbReference>
<protein>
    <submittedName>
        <fullName evidence="1">Uncharacterized protein</fullName>
    </submittedName>
</protein>
<dbReference type="AlphaFoldDB" id="A0AAE0CE61"/>
<keyword evidence="2" id="KW-1185">Reference proteome</keyword>
<proteinExistence type="predicted"/>
<name>A0AAE0CE61_9CHLO</name>
<comment type="caution">
    <text evidence="1">The sequence shown here is derived from an EMBL/GenBank/DDBJ whole genome shotgun (WGS) entry which is preliminary data.</text>
</comment>
<accession>A0AAE0CE61</accession>
<gene>
    <name evidence="1" type="ORF">CYMTET_38499</name>
</gene>
<evidence type="ECO:0000313" key="1">
    <source>
        <dbReference type="EMBL" id="KAK3252192.1"/>
    </source>
</evidence>